<dbReference type="SUPFAM" id="SSF110296">
    <property type="entry name" value="Oligoxyloglucan reducing end-specific cellobiohydrolase"/>
    <property type="match status" value="1"/>
</dbReference>
<feature type="chain" id="PRO_5013042493" description="Photosynthesis system II assembly factor Ycf48/Hcf136-like domain-containing protein" evidence="1">
    <location>
        <begin position="19"/>
        <end position="220"/>
    </location>
</feature>
<dbReference type="InterPro" id="IPR015943">
    <property type="entry name" value="WD40/YVTN_repeat-like_dom_sf"/>
</dbReference>
<protein>
    <recommendedName>
        <fullName evidence="4">Photosynthesis system II assembly factor Ycf48/Hcf136-like domain-containing protein</fullName>
    </recommendedName>
</protein>
<keyword evidence="3" id="KW-1185">Reference proteome</keyword>
<proteinExistence type="predicted"/>
<keyword evidence="1" id="KW-0732">Signal</keyword>
<evidence type="ECO:0000313" key="3">
    <source>
        <dbReference type="Proteomes" id="UP000183947"/>
    </source>
</evidence>
<dbReference type="STRING" id="1121959.SAMN02746009_01769"/>
<gene>
    <name evidence="2" type="ORF">SAMN02746009_01769</name>
</gene>
<sequence length="220" mass="24167">MRKIFLSLACLSWLPVSARWQPVSNPAPMNILMTAPQLDAVDAQTAWFCNSGNISRTADGGQTWQAAGPSATPGRNLRSGHLEAIDAQRAWLLTAQTNALGTTAAPELLYTANGGTTWTTRTLPSTATWQDKMHFFTLSEGILVSYSMGVVHRTTDGGATWQLQRVQPSLAAGYSLFALHEQSDLLWFTVYNPQFHPRRSRLAQPFDGLSHQLHSDLPFA</sequence>
<evidence type="ECO:0000256" key="1">
    <source>
        <dbReference type="SAM" id="SignalP"/>
    </source>
</evidence>
<dbReference type="EMBL" id="FRAS01000007">
    <property type="protein sequence ID" value="SHK89598.1"/>
    <property type="molecule type" value="Genomic_DNA"/>
</dbReference>
<name>A0A1M6W7I2_9BACT</name>
<accession>A0A1M6W7I2</accession>
<evidence type="ECO:0008006" key="4">
    <source>
        <dbReference type="Google" id="ProtNLM"/>
    </source>
</evidence>
<evidence type="ECO:0000313" key="2">
    <source>
        <dbReference type="EMBL" id="SHK89598.1"/>
    </source>
</evidence>
<dbReference type="Proteomes" id="UP000183947">
    <property type="component" value="Unassembled WGS sequence"/>
</dbReference>
<dbReference type="Gene3D" id="2.130.10.10">
    <property type="entry name" value="YVTN repeat-like/Quinoprotein amine dehydrogenase"/>
    <property type="match status" value="1"/>
</dbReference>
<feature type="signal peptide" evidence="1">
    <location>
        <begin position="1"/>
        <end position="18"/>
    </location>
</feature>
<reference evidence="3" key="1">
    <citation type="submission" date="2016-11" db="EMBL/GenBank/DDBJ databases">
        <authorList>
            <person name="Varghese N."/>
            <person name="Submissions S."/>
        </authorList>
    </citation>
    <scope>NUCLEOTIDE SEQUENCE [LARGE SCALE GENOMIC DNA]</scope>
    <source>
        <strain evidence="3">DSM 18569</strain>
    </source>
</reference>
<dbReference type="AlphaFoldDB" id="A0A1M6W7I2"/>
<organism evidence="2 3">
    <name type="scientific">Hymenobacter psychrotolerans DSM 18569</name>
    <dbReference type="NCBI Taxonomy" id="1121959"/>
    <lineage>
        <taxon>Bacteria</taxon>
        <taxon>Pseudomonadati</taxon>
        <taxon>Bacteroidota</taxon>
        <taxon>Cytophagia</taxon>
        <taxon>Cytophagales</taxon>
        <taxon>Hymenobacteraceae</taxon>
        <taxon>Hymenobacter</taxon>
    </lineage>
</organism>